<feature type="binding site" evidence="13">
    <location>
        <position position="446"/>
    </location>
    <ligand>
        <name>ATP</name>
        <dbReference type="ChEBI" id="CHEBI:30616"/>
    </ligand>
</feature>
<feature type="binding site" evidence="14">
    <location>
        <position position="148"/>
    </location>
    <ligand>
        <name>Mg(2+)</name>
        <dbReference type="ChEBI" id="CHEBI:18420"/>
    </ligand>
</feature>
<dbReference type="Gene3D" id="3.40.50.1760">
    <property type="entry name" value="Glutathione synthase, substrate-binding domain superfamily, eukaryotic"/>
    <property type="match status" value="1"/>
</dbReference>
<dbReference type="NCBIfam" id="TIGR01986">
    <property type="entry name" value="glut_syn_euk"/>
    <property type="match status" value="1"/>
</dbReference>
<evidence type="ECO:0000256" key="2">
    <source>
        <dbReference type="ARBA" id="ARBA00010385"/>
    </source>
</evidence>
<dbReference type="InterPro" id="IPR004887">
    <property type="entry name" value="GSH_synth_subst-bd"/>
</dbReference>
<dbReference type="InterPro" id="IPR014042">
    <property type="entry name" value="Glutathione_synthase_a-hlx"/>
</dbReference>
<dbReference type="GO" id="GO:0004363">
    <property type="term" value="F:glutathione synthase activity"/>
    <property type="evidence" value="ECO:0007669"/>
    <property type="project" value="UniProtKB-UniRule"/>
</dbReference>
<feature type="binding site" evidence="13">
    <location>
        <position position="128"/>
    </location>
    <ligand>
        <name>substrate</name>
    </ligand>
</feature>
<proteinExistence type="inferred from homology"/>
<keyword evidence="8 12" id="KW-0547">Nucleotide-binding</keyword>
<keyword evidence="6 12" id="KW-0317">Glutathione biosynthesis</keyword>
<dbReference type="Gene3D" id="3.30.1490.50">
    <property type="match status" value="1"/>
</dbReference>
<feature type="binding site" evidence="13">
    <location>
        <position position="229"/>
    </location>
    <ligand>
        <name>substrate</name>
    </ligand>
</feature>
<dbReference type="InterPro" id="IPR037013">
    <property type="entry name" value="GSH-S_sub-bd_sf"/>
</dbReference>
<keyword evidence="10 12" id="KW-0460">Magnesium</keyword>
<evidence type="ECO:0000256" key="9">
    <source>
        <dbReference type="ARBA" id="ARBA00022840"/>
    </source>
</evidence>
<dbReference type="Gene3D" id="1.10.1080.10">
    <property type="entry name" value="Glutathione Synthetase, Chain A, domain 3"/>
    <property type="match status" value="1"/>
</dbReference>
<dbReference type="GO" id="GO:0000287">
    <property type="term" value="F:magnesium ion binding"/>
    <property type="evidence" value="ECO:0007669"/>
    <property type="project" value="UniProtKB-UniRule"/>
</dbReference>
<dbReference type="PANTHER" id="PTHR11130">
    <property type="entry name" value="GLUTATHIONE SYNTHETASE"/>
    <property type="match status" value="1"/>
</dbReference>
<feature type="binding site" evidence="13">
    <location>
        <begin position="384"/>
        <end position="393"/>
    </location>
    <ligand>
        <name>ATP</name>
        <dbReference type="ChEBI" id="CHEBI:30616"/>
    </ligand>
</feature>
<dbReference type="UniPathway" id="UPA00142">
    <property type="reaction ID" value="UER00210"/>
</dbReference>
<dbReference type="EMBL" id="UXSR01000537">
    <property type="protein sequence ID" value="VDD76870.1"/>
    <property type="molecule type" value="Genomic_DNA"/>
</dbReference>
<evidence type="ECO:0000256" key="6">
    <source>
        <dbReference type="ARBA" id="ARBA00022684"/>
    </source>
</evidence>
<dbReference type="OrthoDB" id="2020073at2759"/>
<evidence type="ECO:0000313" key="17">
    <source>
        <dbReference type="Proteomes" id="UP000267029"/>
    </source>
</evidence>
<dbReference type="InterPro" id="IPR014709">
    <property type="entry name" value="Glutathione_synthase_C_euk"/>
</dbReference>
<dbReference type="SUPFAM" id="SSF52440">
    <property type="entry name" value="PreATP-grasp domain"/>
    <property type="match status" value="1"/>
</dbReference>
<dbReference type="Gene3D" id="3.30.1490.80">
    <property type="match status" value="1"/>
</dbReference>
<feature type="binding site" evidence="13">
    <location>
        <position position="146"/>
    </location>
    <ligand>
        <name>ATP</name>
        <dbReference type="ChEBI" id="CHEBI:30616"/>
    </ligand>
</feature>
<evidence type="ECO:0000256" key="4">
    <source>
        <dbReference type="ARBA" id="ARBA00020821"/>
    </source>
</evidence>
<dbReference type="Pfam" id="PF03917">
    <property type="entry name" value="GSH_synth_ATP"/>
    <property type="match status" value="1"/>
</dbReference>
<evidence type="ECO:0000256" key="8">
    <source>
        <dbReference type="ARBA" id="ARBA00022741"/>
    </source>
</evidence>
<dbReference type="GO" id="GO:0005829">
    <property type="term" value="C:cytosol"/>
    <property type="evidence" value="ECO:0007669"/>
    <property type="project" value="TreeGrafter"/>
</dbReference>
<dbReference type="InterPro" id="IPR014049">
    <property type="entry name" value="Glutathione_synthase_N_euk"/>
</dbReference>
<feature type="binding site" evidence="14">
    <location>
        <position position="146"/>
    </location>
    <ligand>
        <name>Mg(2+)</name>
        <dbReference type="ChEBI" id="CHEBI:18420"/>
    </ligand>
</feature>
<keyword evidence="5 12" id="KW-0436">Ligase</keyword>
<sequence length="455" mass="51139">MKLSGSVTNSVKSIVPNLSEEELKDLILNFNDFAVLNGILKRSPDGATVTLQHTLLPSPYPRFQFEEAVQLQRSFNLLFHHVSMDYDFLESTFKPVLSQDDYVCRLWNIHKLDHDLGSVQPLKLALSRSDYMLHSGLPGCPLKQVEMNFIAASFGGITERLTRVHQRRLNQLWCANVPQLPPCPSSTGFGSSIARTVEEYVKSSPHFRRTAFPAVLVVISDRETNIFDQRSIEESVSLHNPAIKILRRTFAQLSESTGSVSIEAGSGRLFVDGFEIALIYYRTGYAPDHFSEEDWCTKLRLERSFAVKCPSIDYLLANMKLVQTALANPEVLARFEQDLTRASRLSATFARQTVLSTDFHFSDAAAIVELVAECKHDPSKFVLKPQREGGGNNIFGDDIVEKLDKIMGKPEANAYILMEKLEPPIVENCVVGLEYPPPLRREMISELGVYGVLLR</sequence>
<dbReference type="SUPFAM" id="SSF56059">
    <property type="entry name" value="Glutathione synthetase ATP-binding domain-like"/>
    <property type="match status" value="1"/>
</dbReference>
<keyword evidence="7 12" id="KW-0479">Metal-binding</keyword>
<evidence type="ECO:0000256" key="3">
    <source>
        <dbReference type="ARBA" id="ARBA00012214"/>
    </source>
</evidence>
<comment type="cofactor">
    <cofactor evidence="12 14">
        <name>Mg(2+)</name>
        <dbReference type="ChEBI" id="CHEBI:18420"/>
    </cofactor>
    <text evidence="12 14">Binds 1 Mg(2+) ion per subunit.</text>
</comment>
<evidence type="ECO:0000256" key="7">
    <source>
        <dbReference type="ARBA" id="ARBA00022723"/>
    </source>
</evidence>
<dbReference type="Proteomes" id="UP000267029">
    <property type="component" value="Unassembled WGS sequence"/>
</dbReference>
<dbReference type="GO" id="GO:0043295">
    <property type="term" value="F:glutathione binding"/>
    <property type="evidence" value="ECO:0007669"/>
    <property type="project" value="UniProtKB-UniRule"/>
</dbReference>
<comment type="similarity">
    <text evidence="2 12">Belongs to the eukaryotic GSH synthase family.</text>
</comment>
<dbReference type="EC" id="6.3.2.3" evidence="3 12"/>
<dbReference type="InterPro" id="IPR005615">
    <property type="entry name" value="Glutathione_synthase"/>
</dbReference>
<keyword evidence="9 12" id="KW-0067">ATP-binding</keyword>
<accession>A0A0R3U7Q9</accession>
<feature type="binding site" evidence="13">
    <location>
        <position position="320"/>
    </location>
    <ligand>
        <name>ATP</name>
        <dbReference type="ChEBI" id="CHEBI:30616"/>
    </ligand>
</feature>
<evidence type="ECO:0000256" key="10">
    <source>
        <dbReference type="ARBA" id="ARBA00022842"/>
    </source>
</evidence>
<keyword evidence="17" id="KW-1185">Reference proteome</keyword>
<evidence type="ECO:0000256" key="1">
    <source>
        <dbReference type="ARBA" id="ARBA00004965"/>
    </source>
</evidence>
<feature type="domain" description="Glutathione synthase substrate-binding" evidence="15">
    <location>
        <begin position="214"/>
        <end position="317"/>
    </location>
</feature>
<dbReference type="STRING" id="53468.A0A0R3U7Q9"/>
<dbReference type="GO" id="GO:0005524">
    <property type="term" value="F:ATP binding"/>
    <property type="evidence" value="ECO:0007669"/>
    <property type="project" value="UniProtKB-UniRule"/>
</dbReference>
<dbReference type="Gene3D" id="3.30.470.20">
    <property type="entry name" value="ATP-grasp fold, B domain"/>
    <property type="match status" value="1"/>
</dbReference>
<evidence type="ECO:0000256" key="14">
    <source>
        <dbReference type="PIRSR" id="PIRSR001558-2"/>
    </source>
</evidence>
<evidence type="ECO:0000256" key="5">
    <source>
        <dbReference type="ARBA" id="ARBA00022598"/>
    </source>
</evidence>
<reference evidence="16 17" key="1">
    <citation type="submission" date="2018-10" db="EMBL/GenBank/DDBJ databases">
        <authorList>
            <consortium name="Pathogen Informatics"/>
        </authorList>
    </citation>
    <scope>NUCLEOTIDE SEQUENCE [LARGE SCALE GENOMIC DNA]</scope>
</reference>
<comment type="pathway">
    <text evidence="1 12">Sulfur metabolism; glutathione biosynthesis; glutathione from L-cysteine and L-glutamate: step 2/2.</text>
</comment>
<feature type="binding site" evidence="14">
    <location>
        <position position="388"/>
    </location>
    <ligand>
        <name>Mg(2+)</name>
        <dbReference type="ChEBI" id="CHEBI:18420"/>
    </ligand>
</feature>
<organism evidence="16 17">
    <name type="scientific">Mesocestoides corti</name>
    <name type="common">Flatworm</name>
    <dbReference type="NCBI Taxonomy" id="53468"/>
    <lineage>
        <taxon>Eukaryota</taxon>
        <taxon>Metazoa</taxon>
        <taxon>Spiralia</taxon>
        <taxon>Lophotrochozoa</taxon>
        <taxon>Platyhelminthes</taxon>
        <taxon>Cestoda</taxon>
        <taxon>Eucestoda</taxon>
        <taxon>Cyclophyllidea</taxon>
        <taxon>Mesocestoididae</taxon>
        <taxon>Mesocestoides</taxon>
    </lineage>
</organism>
<dbReference type="PIRSF" id="PIRSF001558">
    <property type="entry name" value="GSHase"/>
    <property type="match status" value="1"/>
</dbReference>
<dbReference type="PANTHER" id="PTHR11130:SF0">
    <property type="entry name" value="GLUTATHIONE SYNTHETASE"/>
    <property type="match status" value="1"/>
</dbReference>
<evidence type="ECO:0000256" key="13">
    <source>
        <dbReference type="PIRSR" id="PIRSR001558-1"/>
    </source>
</evidence>
<evidence type="ECO:0000313" key="16">
    <source>
        <dbReference type="EMBL" id="VDD76870.1"/>
    </source>
</evidence>
<dbReference type="Pfam" id="PF03199">
    <property type="entry name" value="GSH_synthase"/>
    <property type="match status" value="1"/>
</dbReference>
<gene>
    <name evidence="16" type="ORF">MCOS_LOCUS2873</name>
</gene>
<name>A0A0R3U7Q9_MESCO</name>
<dbReference type="AlphaFoldDB" id="A0A0R3U7Q9"/>
<evidence type="ECO:0000256" key="11">
    <source>
        <dbReference type="ARBA" id="ARBA00048871"/>
    </source>
</evidence>
<protein>
    <recommendedName>
        <fullName evidence="4 12">Glutathione synthetase</fullName>
        <shortName evidence="12">GSH-S</shortName>
        <ecNumber evidence="3 12">6.3.2.3</ecNumber>
    </recommendedName>
</protein>
<comment type="catalytic activity">
    <reaction evidence="11">
        <text>gamma-L-glutamyl-L-cysteine + glycine + ATP = glutathione + ADP + phosphate + H(+)</text>
        <dbReference type="Rhea" id="RHEA:13557"/>
        <dbReference type="ChEBI" id="CHEBI:15378"/>
        <dbReference type="ChEBI" id="CHEBI:30616"/>
        <dbReference type="ChEBI" id="CHEBI:43474"/>
        <dbReference type="ChEBI" id="CHEBI:57305"/>
        <dbReference type="ChEBI" id="CHEBI:57925"/>
        <dbReference type="ChEBI" id="CHEBI:58173"/>
        <dbReference type="ChEBI" id="CHEBI:456216"/>
        <dbReference type="EC" id="6.3.2.3"/>
    </reaction>
    <physiologicalReaction direction="left-to-right" evidence="11">
        <dbReference type="Rhea" id="RHEA:13558"/>
    </physiologicalReaction>
</comment>
<evidence type="ECO:0000256" key="12">
    <source>
        <dbReference type="PIRNR" id="PIRNR001558"/>
    </source>
</evidence>
<dbReference type="InterPro" id="IPR016185">
    <property type="entry name" value="PreATP-grasp_dom_sf"/>
</dbReference>
<evidence type="ECO:0000259" key="15">
    <source>
        <dbReference type="Pfam" id="PF03199"/>
    </source>
</evidence>